<dbReference type="Proteomes" id="UP001153365">
    <property type="component" value="Unassembled WGS sequence"/>
</dbReference>
<reference evidence="2" key="1">
    <citation type="submission" date="2015-07" db="EMBL/GenBank/DDBJ databases">
        <title>Elucidating the P. pachyrhizi secretome and potential effectors.</title>
        <authorList>
            <person name="de Carvalho M.C.C.G."/>
            <person name="Nascimento L.C."/>
            <person name="Darben L.M."/>
            <person name="Polizel-Podanosqui A.M."/>
            <person name="Lopes-Caitar V.S."/>
            <person name="Rocha C.S."/>
            <person name="Qi M."/>
            <person name="Carazolle M."/>
            <person name="Kuwahara M.K."/>
            <person name="Pereira G.A.G."/>
            <person name="Abdelnoor R.V."/>
            <person name="Whitham S.A."/>
            <person name="Marcelino-Guimaraes F.C."/>
        </authorList>
    </citation>
    <scope>NUCLEOTIDE SEQUENCE</scope>
</reference>
<keyword evidence="4" id="KW-1185">Reference proteome</keyword>
<protein>
    <submittedName>
        <fullName evidence="3">Expressed protein</fullName>
    </submittedName>
</protein>
<dbReference type="EMBL" id="CALTRL010000148">
    <property type="protein sequence ID" value="CAH7666776.1"/>
    <property type="molecule type" value="Genomic_DNA"/>
</dbReference>
<evidence type="ECO:0000256" key="1">
    <source>
        <dbReference type="SAM" id="SignalP"/>
    </source>
</evidence>
<evidence type="ECO:0000313" key="2">
    <source>
        <dbReference type="EMBL" id="ALL41376.1"/>
    </source>
</evidence>
<sequence>MVSSSAFRISIYFLIFAISCLINQSVEAALIKRQNIQTTLHTSCANKAVFTPCNETLNRLITTQRIKTFTTEHQFYTENNCKITWWTDSPQMVSVTNEEALKVTLQEVQKACDDRQIGINSDNPGEGFYVGKIGSDDTLVVQFNTDPF</sequence>
<organism evidence="2">
    <name type="scientific">Phakopsora pachyrhizi</name>
    <name type="common">Asian soybean rust disease fungus</name>
    <dbReference type="NCBI Taxonomy" id="170000"/>
    <lineage>
        <taxon>Eukaryota</taxon>
        <taxon>Fungi</taxon>
        <taxon>Dikarya</taxon>
        <taxon>Basidiomycota</taxon>
        <taxon>Pucciniomycotina</taxon>
        <taxon>Pucciniomycetes</taxon>
        <taxon>Pucciniales</taxon>
        <taxon>Phakopsoraceae</taxon>
        <taxon>Phakopsora</taxon>
    </lineage>
</organism>
<dbReference type="AlphaFoldDB" id="A0A0S1MKB8"/>
<reference evidence="3" key="2">
    <citation type="submission" date="2022-06" db="EMBL/GenBank/DDBJ databases">
        <authorList>
            <consortium name="SYNGENTA / RWTH Aachen University"/>
        </authorList>
    </citation>
    <scope>NUCLEOTIDE SEQUENCE</scope>
</reference>
<feature type="chain" id="PRO_5044546723" evidence="1">
    <location>
        <begin position="29"/>
        <end position="148"/>
    </location>
</feature>
<gene>
    <name evidence="3" type="ORF">PPACK8108_LOCUS1129</name>
</gene>
<dbReference type="EMBL" id="KT247287">
    <property type="protein sequence ID" value="ALL41376.1"/>
    <property type="molecule type" value="mRNA"/>
</dbReference>
<accession>A0A0S1MKB8</accession>
<keyword evidence="1" id="KW-0732">Signal</keyword>
<evidence type="ECO:0000313" key="3">
    <source>
        <dbReference type="EMBL" id="CAH7666776.1"/>
    </source>
</evidence>
<proteinExistence type="evidence at transcript level"/>
<name>A0A0S1MKB8_PHAPC</name>
<feature type="signal peptide" evidence="1">
    <location>
        <begin position="1"/>
        <end position="28"/>
    </location>
</feature>
<evidence type="ECO:0000313" key="4">
    <source>
        <dbReference type="Proteomes" id="UP001153365"/>
    </source>
</evidence>